<dbReference type="InterPro" id="IPR015813">
    <property type="entry name" value="Pyrv/PenolPyrv_kinase-like_dom"/>
</dbReference>
<keyword evidence="12 17" id="KW-0598">Phosphotransferase system</keyword>
<dbReference type="InterPro" id="IPR040442">
    <property type="entry name" value="Pyrv_kinase-like_dom_sf"/>
</dbReference>
<comment type="caution">
    <text evidence="22">The sequence shown here is derived from an EMBL/GenBank/DDBJ whole genome shotgun (WGS) entry which is preliminary data.</text>
</comment>
<dbReference type="InterPro" id="IPR008731">
    <property type="entry name" value="PTS_EIN"/>
</dbReference>
<dbReference type="EMBL" id="JBGMEH010000006">
    <property type="protein sequence ID" value="MFO3716280.1"/>
    <property type="molecule type" value="Genomic_DNA"/>
</dbReference>
<evidence type="ECO:0000256" key="3">
    <source>
        <dbReference type="ARBA" id="ARBA00002728"/>
    </source>
</evidence>
<evidence type="ECO:0000256" key="2">
    <source>
        <dbReference type="ARBA" id="ARBA00001946"/>
    </source>
</evidence>
<evidence type="ECO:0000256" key="9">
    <source>
        <dbReference type="ARBA" id="ARBA00022490"/>
    </source>
</evidence>
<gene>
    <name evidence="22" type="primary">ptsP</name>
    <name evidence="22" type="ORF">ACCQ40_05695</name>
</gene>
<dbReference type="PROSITE" id="PS00742">
    <property type="entry name" value="PEP_ENZYMES_2"/>
    <property type="match status" value="1"/>
</dbReference>
<dbReference type="InterPro" id="IPR050499">
    <property type="entry name" value="PEP-utilizing_PTS_enzyme"/>
</dbReference>
<protein>
    <recommendedName>
        <fullName evidence="7 17">Phosphoenolpyruvate-protein phosphotransferase</fullName>
        <ecNumber evidence="6 17">2.7.3.9</ecNumber>
    </recommendedName>
    <alternativeName>
        <fullName evidence="16 17">Phosphotransferase system, enzyme I</fullName>
    </alternativeName>
</protein>
<dbReference type="GO" id="GO:0008965">
    <property type="term" value="F:phosphoenolpyruvate-protein phosphotransferase activity"/>
    <property type="evidence" value="ECO:0007669"/>
    <property type="project" value="UniProtKB-EC"/>
</dbReference>
<evidence type="ECO:0000256" key="5">
    <source>
        <dbReference type="ARBA" id="ARBA00007837"/>
    </source>
</evidence>
<dbReference type="SUPFAM" id="SSF52009">
    <property type="entry name" value="Phosphohistidine domain"/>
    <property type="match status" value="1"/>
</dbReference>
<evidence type="ECO:0000256" key="16">
    <source>
        <dbReference type="ARBA" id="ARBA00033235"/>
    </source>
</evidence>
<keyword evidence="13 17" id="KW-0479">Metal-binding</keyword>
<proteinExistence type="inferred from homology"/>
<feature type="domain" description="Phosphotransferase system enzyme I N-terminal" evidence="21">
    <location>
        <begin position="6"/>
        <end position="124"/>
    </location>
</feature>
<evidence type="ECO:0000256" key="11">
    <source>
        <dbReference type="ARBA" id="ARBA00022679"/>
    </source>
</evidence>
<evidence type="ECO:0000256" key="13">
    <source>
        <dbReference type="ARBA" id="ARBA00022723"/>
    </source>
</evidence>
<evidence type="ECO:0000256" key="1">
    <source>
        <dbReference type="ARBA" id="ARBA00000683"/>
    </source>
</evidence>
<organism evidence="22 23">
    <name type="scientific">Anaerococcus cruorum</name>
    <dbReference type="NCBI Taxonomy" id="3115617"/>
    <lineage>
        <taxon>Bacteria</taxon>
        <taxon>Bacillati</taxon>
        <taxon>Bacillota</taxon>
        <taxon>Tissierellia</taxon>
        <taxon>Tissierellales</taxon>
        <taxon>Peptoniphilaceae</taxon>
        <taxon>Anaerococcus</taxon>
    </lineage>
</organism>
<evidence type="ECO:0000256" key="6">
    <source>
        <dbReference type="ARBA" id="ARBA00012232"/>
    </source>
</evidence>
<dbReference type="Gene3D" id="3.20.20.60">
    <property type="entry name" value="Phosphoenolpyruvate-binding domains"/>
    <property type="match status" value="1"/>
</dbReference>
<evidence type="ECO:0000259" key="20">
    <source>
        <dbReference type="Pfam" id="PF02896"/>
    </source>
</evidence>
<dbReference type="Gene3D" id="1.10.274.10">
    <property type="entry name" value="PtsI, HPr-binding domain"/>
    <property type="match status" value="1"/>
</dbReference>
<keyword evidence="10 17" id="KW-0762">Sugar transport</keyword>
<keyword evidence="14 17" id="KW-0418">Kinase</keyword>
<dbReference type="Gene3D" id="3.50.30.10">
    <property type="entry name" value="Phosphohistidine domain"/>
    <property type="match status" value="1"/>
</dbReference>
<evidence type="ECO:0000256" key="8">
    <source>
        <dbReference type="ARBA" id="ARBA00022448"/>
    </source>
</evidence>
<feature type="domain" description="PEP-utilising enzyme mobile" evidence="19">
    <location>
        <begin position="150"/>
        <end position="223"/>
    </location>
</feature>
<name>A0ABW9MWV1_9FIRM</name>
<dbReference type="SUPFAM" id="SSF51621">
    <property type="entry name" value="Phosphoenolpyruvate/pyruvate domain"/>
    <property type="match status" value="1"/>
</dbReference>
<comment type="function">
    <text evidence="3 17">General (non sugar-specific) component of the phosphoenolpyruvate-dependent sugar phosphotransferase system (sugar PTS). This major carbohydrate active-transport system catalyzes the phosphorylation of incoming sugar substrates concomitantly with their translocation across the cell membrane. Enzyme I transfers the phosphoryl group from phosphoenolpyruvate (PEP) to the phosphoryl carrier protein (HPr).</text>
</comment>
<evidence type="ECO:0000256" key="14">
    <source>
        <dbReference type="ARBA" id="ARBA00022777"/>
    </source>
</evidence>
<dbReference type="InterPro" id="IPR006318">
    <property type="entry name" value="PTS_EI-like"/>
</dbReference>
<evidence type="ECO:0000256" key="15">
    <source>
        <dbReference type="ARBA" id="ARBA00022842"/>
    </source>
</evidence>
<comment type="catalytic activity">
    <reaction evidence="1 17">
        <text>L-histidyl-[protein] + phosphoenolpyruvate = N(pros)-phospho-L-histidyl-[protein] + pyruvate</text>
        <dbReference type="Rhea" id="RHEA:23880"/>
        <dbReference type="Rhea" id="RHEA-COMP:9745"/>
        <dbReference type="Rhea" id="RHEA-COMP:9746"/>
        <dbReference type="ChEBI" id="CHEBI:15361"/>
        <dbReference type="ChEBI" id="CHEBI:29979"/>
        <dbReference type="ChEBI" id="CHEBI:58702"/>
        <dbReference type="ChEBI" id="CHEBI:64837"/>
        <dbReference type="EC" id="2.7.3.9"/>
    </reaction>
</comment>
<evidence type="ECO:0000256" key="10">
    <source>
        <dbReference type="ARBA" id="ARBA00022597"/>
    </source>
</evidence>
<dbReference type="InterPro" id="IPR023151">
    <property type="entry name" value="PEP_util_CS"/>
</dbReference>
<evidence type="ECO:0000259" key="19">
    <source>
        <dbReference type="Pfam" id="PF00391"/>
    </source>
</evidence>
<dbReference type="Proteomes" id="UP001638015">
    <property type="component" value="Unassembled WGS sequence"/>
</dbReference>
<dbReference type="InterPro" id="IPR000121">
    <property type="entry name" value="PEP_util_C"/>
</dbReference>
<evidence type="ECO:0000256" key="18">
    <source>
        <dbReference type="SAM" id="Coils"/>
    </source>
</evidence>
<comment type="cofactor">
    <cofactor evidence="2 17">
        <name>Mg(2+)</name>
        <dbReference type="ChEBI" id="CHEBI:18420"/>
    </cofactor>
</comment>
<dbReference type="EC" id="2.7.3.9" evidence="6 17"/>
<dbReference type="InterPro" id="IPR024692">
    <property type="entry name" value="PTS_EI"/>
</dbReference>
<keyword evidence="11 17" id="KW-0808">Transferase</keyword>
<comment type="subcellular location">
    <subcellularLocation>
        <location evidence="4 17">Cytoplasm</location>
    </subcellularLocation>
</comment>
<evidence type="ECO:0000313" key="23">
    <source>
        <dbReference type="Proteomes" id="UP001638015"/>
    </source>
</evidence>
<keyword evidence="9 17" id="KW-0963">Cytoplasm</keyword>
<dbReference type="Pfam" id="PF02896">
    <property type="entry name" value="PEP-utilizers_C"/>
    <property type="match status" value="1"/>
</dbReference>
<dbReference type="InterPro" id="IPR036618">
    <property type="entry name" value="PtsI_HPr-bd_sf"/>
</dbReference>
<dbReference type="PANTHER" id="PTHR46244">
    <property type="entry name" value="PHOSPHOENOLPYRUVATE-PROTEIN PHOSPHOTRANSFERASE"/>
    <property type="match status" value="1"/>
</dbReference>
<dbReference type="PANTHER" id="PTHR46244:SF3">
    <property type="entry name" value="PHOSPHOENOLPYRUVATE-PROTEIN PHOSPHOTRANSFERASE"/>
    <property type="match status" value="1"/>
</dbReference>
<evidence type="ECO:0000259" key="21">
    <source>
        <dbReference type="Pfam" id="PF05524"/>
    </source>
</evidence>
<dbReference type="NCBIfam" id="TIGR01417">
    <property type="entry name" value="PTS_I_fam"/>
    <property type="match status" value="1"/>
</dbReference>
<reference evidence="22 23" key="1">
    <citation type="journal article" date="2025" name="Anaerobe">
        <title>Description of Anaerococcus kampingiae sp. nov., Anaerococcus groningensis sp. nov., Anaerococcus martiniensis sp. nov., and Anaerococcus cruorum sp. nov., isolated from human clinical specimens.</title>
        <authorList>
            <person name="Boiten K.E."/>
            <person name="Meijer J."/>
            <person name="van Wezel E.M."/>
            <person name="Veloo A.C.M."/>
        </authorList>
    </citation>
    <scope>NUCLEOTIDE SEQUENCE [LARGE SCALE GENOMIC DNA]</scope>
    <source>
        <strain evidence="22 23">ENR1039</strain>
    </source>
</reference>
<evidence type="ECO:0000256" key="4">
    <source>
        <dbReference type="ARBA" id="ARBA00004496"/>
    </source>
</evidence>
<feature type="coiled-coil region" evidence="18">
    <location>
        <begin position="234"/>
        <end position="261"/>
    </location>
</feature>
<keyword evidence="18" id="KW-0175">Coiled coil</keyword>
<evidence type="ECO:0000256" key="12">
    <source>
        <dbReference type="ARBA" id="ARBA00022683"/>
    </source>
</evidence>
<dbReference type="SUPFAM" id="SSF47831">
    <property type="entry name" value="Enzyme I of the PEP:sugar phosphotransferase system HPr-binding (sub)domain"/>
    <property type="match status" value="1"/>
</dbReference>
<dbReference type="PIRSF" id="PIRSF000732">
    <property type="entry name" value="PTS_enzyme_I"/>
    <property type="match status" value="1"/>
</dbReference>
<feature type="domain" description="PEP-utilising enzyme C-terminal" evidence="20">
    <location>
        <begin position="249"/>
        <end position="537"/>
    </location>
</feature>
<dbReference type="InterPro" id="IPR036637">
    <property type="entry name" value="Phosphohistidine_dom_sf"/>
</dbReference>
<keyword evidence="15 17" id="KW-0460">Magnesium</keyword>
<evidence type="ECO:0000256" key="7">
    <source>
        <dbReference type="ARBA" id="ARBA00016544"/>
    </source>
</evidence>
<evidence type="ECO:0000256" key="17">
    <source>
        <dbReference type="PIRNR" id="PIRNR000732"/>
    </source>
</evidence>
<keyword evidence="8 17" id="KW-0813">Transport</keyword>
<dbReference type="Pfam" id="PF00391">
    <property type="entry name" value="PEP-utilizers"/>
    <property type="match status" value="1"/>
</dbReference>
<evidence type="ECO:0000313" key="22">
    <source>
        <dbReference type="EMBL" id="MFO3716280.1"/>
    </source>
</evidence>
<dbReference type="InterPro" id="IPR008279">
    <property type="entry name" value="PEP-util_enz_mobile_dom"/>
</dbReference>
<dbReference type="Pfam" id="PF05524">
    <property type="entry name" value="PEP-utilisers_N"/>
    <property type="match status" value="1"/>
</dbReference>
<sequence length="567" mass="63698">MNTKHEGIIASNGIAIGTIYLFNREEVVVDETKIDENMVDDEKNRVKSAIDDYISELNNTEGANEAQINIANAHKELLQDPYFSDTIDAKIVNELKNSELALNETINEMVEIMSQIDDEYLKERASDYKDIGYQLMYKLKGIKPKDLSLIEKGSIVISKELTPSDTSNMNKENVVAFATDLGGKTSHTSIIAQTLDIPALVGMQDISEKVEGGEKAIIDGDQGIIIIDPSDDVVAEYENKLKEQNEKRERLKEVKDKESITTDGKKVEVSANIGNIEDLKAAIENGCDGVGLFRTELLYMENDHFPTEEEQFEVYKEATQMLGEKSLIIRTLDIGGDKGLDYFEFPVEENPFLGYRAIRLCLDREDIFITQLKALIRASAFGNLKIMIPMVINISEFKRTIELIDDIKKEFDQNGVDYNKELEVGIMIETPASVLMADKFIKYVDFFSIGTNDLSQYTLAVDRGNENISDLYSNYNPAVLKAIKHVIDESHKAGKWTGMCGQFASDTQATKLLLGIGLDEYSASPNKIAEVKDTIIKSNQKDEEEFAIKLLDLETPEEVEEKVKEHN</sequence>
<accession>A0ABW9MWV1</accession>
<dbReference type="PRINTS" id="PR01736">
    <property type="entry name" value="PHPHTRNFRASE"/>
</dbReference>
<keyword evidence="23" id="KW-1185">Reference proteome</keyword>
<comment type="similarity">
    <text evidence="5 17">Belongs to the PEP-utilizing enzyme family.</text>
</comment>
<dbReference type="RefSeq" id="WP_410032980.1">
    <property type="nucleotide sequence ID" value="NZ_JBGMEH010000006.1"/>
</dbReference>